<dbReference type="RefSeq" id="WP_094783340.1">
    <property type="nucleotide sequence ID" value="NZ_CYGX02000129.1"/>
</dbReference>
<dbReference type="SUPFAM" id="SSF52833">
    <property type="entry name" value="Thioredoxin-like"/>
    <property type="match status" value="1"/>
</dbReference>
<dbReference type="STRING" id="1247936.BN2475_1290007"/>
<dbReference type="Gene3D" id="3.40.30.10">
    <property type="entry name" value="Glutaredoxin"/>
    <property type="match status" value="1"/>
</dbReference>
<organism evidence="1 2">
    <name type="scientific">Paraburkholderia ribeironis</name>
    <dbReference type="NCBI Taxonomy" id="1247936"/>
    <lineage>
        <taxon>Bacteria</taxon>
        <taxon>Pseudomonadati</taxon>
        <taxon>Pseudomonadota</taxon>
        <taxon>Betaproteobacteria</taxon>
        <taxon>Burkholderiales</taxon>
        <taxon>Burkholderiaceae</taxon>
        <taxon>Paraburkholderia</taxon>
    </lineage>
</organism>
<dbReference type="InterPro" id="IPR010296">
    <property type="entry name" value="DUF899_thioredox"/>
</dbReference>
<dbReference type="OrthoDB" id="574359at2"/>
<dbReference type="Pfam" id="PF05988">
    <property type="entry name" value="DUF899"/>
    <property type="match status" value="1"/>
</dbReference>
<keyword evidence="2" id="KW-1185">Reference proteome</keyword>
<dbReference type="InterPro" id="IPR036249">
    <property type="entry name" value="Thioredoxin-like_sf"/>
</dbReference>
<proteinExistence type="predicted"/>
<reference evidence="1 2" key="1">
    <citation type="submission" date="2016-12" db="EMBL/GenBank/DDBJ databases">
        <authorList>
            <person name="Song W.-J."/>
            <person name="Kurnit D.M."/>
        </authorList>
    </citation>
    <scope>NUCLEOTIDE SEQUENCE [LARGE SCALE GENOMIC DNA]</scope>
    <source>
        <strain evidence="1 2">STM7296</strain>
    </source>
</reference>
<evidence type="ECO:0000313" key="1">
    <source>
        <dbReference type="EMBL" id="SIT49188.1"/>
    </source>
</evidence>
<sequence length="229" mass="26542">MSELRYPNESRAYRDARDSLLKDEQELIDKVKAVAEKRRNLPAGGELKEDYVFQWANDGKVGKSVKFSELFADKSTLLLYSFMYGPNWDKPCPSCTSLVDGFDRTWYQVTQDAAFVAIAKAPADRINAWAKQRGWSQIALVSGSNSTYQADYKCQGDSDDMQWPVMHVFRKRDGKIFHFWGTELSSNHVDTVWPYWNLMDFTPEGRPDIPTPPQNFRSEFLEKNYLHKE</sequence>
<dbReference type="Proteomes" id="UP000187012">
    <property type="component" value="Unassembled WGS sequence"/>
</dbReference>
<accession>A0A1N7SP14</accession>
<name>A0A1N7SP14_9BURK</name>
<dbReference type="AlphaFoldDB" id="A0A1N7SP14"/>
<evidence type="ECO:0008006" key="3">
    <source>
        <dbReference type="Google" id="ProtNLM"/>
    </source>
</evidence>
<dbReference type="EMBL" id="CYGX02000129">
    <property type="protein sequence ID" value="SIT49188.1"/>
    <property type="molecule type" value="Genomic_DNA"/>
</dbReference>
<protein>
    <recommendedName>
        <fullName evidence="3">Thioredoxin domain-containing protein</fullName>
    </recommendedName>
</protein>
<gene>
    <name evidence="1" type="ORF">BN2475_1290007</name>
</gene>
<evidence type="ECO:0000313" key="2">
    <source>
        <dbReference type="Proteomes" id="UP000187012"/>
    </source>
</evidence>